<dbReference type="InterPro" id="IPR028082">
    <property type="entry name" value="Peripla_BP_I"/>
</dbReference>
<comment type="caution">
    <text evidence="1">The sequence shown here is derived from an EMBL/GenBank/DDBJ whole genome shotgun (WGS) entry which is preliminary data.</text>
</comment>
<dbReference type="AlphaFoldDB" id="A0A1D1UQI7"/>
<evidence type="ECO:0008006" key="3">
    <source>
        <dbReference type="Google" id="ProtNLM"/>
    </source>
</evidence>
<protein>
    <recommendedName>
        <fullName evidence="3">Receptor ligand binding region domain-containing protein</fullName>
    </recommendedName>
</protein>
<reference evidence="1 2" key="1">
    <citation type="journal article" date="2016" name="Nat. Commun.">
        <title>Extremotolerant tardigrade genome and improved radiotolerance of human cultured cells by tardigrade-unique protein.</title>
        <authorList>
            <person name="Hashimoto T."/>
            <person name="Horikawa D.D."/>
            <person name="Saito Y."/>
            <person name="Kuwahara H."/>
            <person name="Kozuka-Hata H."/>
            <person name="Shin-I T."/>
            <person name="Minakuchi Y."/>
            <person name="Ohishi K."/>
            <person name="Motoyama A."/>
            <person name="Aizu T."/>
            <person name="Enomoto A."/>
            <person name="Kondo K."/>
            <person name="Tanaka S."/>
            <person name="Hara Y."/>
            <person name="Koshikawa S."/>
            <person name="Sagara H."/>
            <person name="Miura T."/>
            <person name="Yokobori S."/>
            <person name="Miyagawa K."/>
            <person name="Suzuki Y."/>
            <person name="Kubo T."/>
            <person name="Oyama M."/>
            <person name="Kohara Y."/>
            <person name="Fujiyama A."/>
            <person name="Arakawa K."/>
            <person name="Katayama T."/>
            <person name="Toyoda A."/>
            <person name="Kunieda T."/>
        </authorList>
    </citation>
    <scope>NUCLEOTIDE SEQUENCE [LARGE SCALE GENOMIC DNA]</scope>
    <source>
        <strain evidence="1 2">YOKOZUNA-1</strain>
    </source>
</reference>
<proteinExistence type="predicted"/>
<name>A0A1D1UQI7_RAMVA</name>
<dbReference type="SUPFAM" id="SSF53822">
    <property type="entry name" value="Periplasmic binding protein-like I"/>
    <property type="match status" value="1"/>
</dbReference>
<evidence type="ECO:0000313" key="1">
    <source>
        <dbReference type="EMBL" id="GAU89537.1"/>
    </source>
</evidence>
<gene>
    <name evidence="1" type="primary">RvY_02079-1</name>
    <name evidence="1" type="synonym">RvY_02079.1</name>
    <name evidence="1" type="ORF">RvY_02079</name>
</gene>
<organism evidence="1 2">
    <name type="scientific">Ramazzottius varieornatus</name>
    <name type="common">Water bear</name>
    <name type="synonym">Tardigrade</name>
    <dbReference type="NCBI Taxonomy" id="947166"/>
    <lineage>
        <taxon>Eukaryota</taxon>
        <taxon>Metazoa</taxon>
        <taxon>Ecdysozoa</taxon>
        <taxon>Tardigrada</taxon>
        <taxon>Eutardigrada</taxon>
        <taxon>Parachela</taxon>
        <taxon>Hypsibioidea</taxon>
        <taxon>Ramazzottiidae</taxon>
        <taxon>Ramazzottius</taxon>
    </lineage>
</organism>
<sequence>MTTCPDPAVCFYFGNAKLLRAILIAKFAFGSFFVLETDAVKNGETRRTIQAMEAVWKQQSAEVYNYTYGKNEQVISELYSDCHNRISPADGATLAQAYFNRTYHLRTGSVTLDEVGERMLGITFLQMDVNRTSLKEVMFQDPKNFEWVDIGNISWYENAAWPVHSQPQCGADGLTCVGASHLSNAPSGIHIGVGSTEEKRARANYGMNSTKERRSACAVHRISKQSK</sequence>
<evidence type="ECO:0000313" key="2">
    <source>
        <dbReference type="Proteomes" id="UP000186922"/>
    </source>
</evidence>
<accession>A0A1D1UQI7</accession>
<dbReference type="EMBL" id="BDGG01000001">
    <property type="protein sequence ID" value="GAU89537.1"/>
    <property type="molecule type" value="Genomic_DNA"/>
</dbReference>
<dbReference type="Proteomes" id="UP000186922">
    <property type="component" value="Unassembled WGS sequence"/>
</dbReference>
<keyword evidence="2" id="KW-1185">Reference proteome</keyword>
<dbReference type="Gene3D" id="3.40.50.2300">
    <property type="match status" value="1"/>
</dbReference>